<dbReference type="RefSeq" id="WP_344953111.1">
    <property type="nucleotide sequence ID" value="NZ_BAAAZR010000063.1"/>
</dbReference>
<keyword evidence="2" id="KW-1185">Reference proteome</keyword>
<reference evidence="2" key="1">
    <citation type="journal article" date="2019" name="Int. J. Syst. Evol. Microbiol.">
        <title>The Global Catalogue of Microorganisms (GCM) 10K type strain sequencing project: providing services to taxonomists for standard genome sequencing and annotation.</title>
        <authorList>
            <consortium name="The Broad Institute Genomics Platform"/>
            <consortium name="The Broad Institute Genome Sequencing Center for Infectious Disease"/>
            <person name="Wu L."/>
            <person name="Ma J."/>
        </authorList>
    </citation>
    <scope>NUCLEOTIDE SEQUENCE [LARGE SCALE GENOMIC DNA]</scope>
    <source>
        <strain evidence="2">JCM 16908</strain>
    </source>
</reference>
<evidence type="ECO:0000313" key="2">
    <source>
        <dbReference type="Proteomes" id="UP001500888"/>
    </source>
</evidence>
<organism evidence="1 2">
    <name type="scientific">Sphaerisporangium flaviroseum</name>
    <dbReference type="NCBI Taxonomy" id="509199"/>
    <lineage>
        <taxon>Bacteria</taxon>
        <taxon>Bacillati</taxon>
        <taxon>Actinomycetota</taxon>
        <taxon>Actinomycetes</taxon>
        <taxon>Streptosporangiales</taxon>
        <taxon>Streptosporangiaceae</taxon>
        <taxon>Sphaerisporangium</taxon>
    </lineage>
</organism>
<protein>
    <recommendedName>
        <fullName evidence="3">Chromosome condensation regulator</fullName>
    </recommendedName>
</protein>
<evidence type="ECO:0008006" key="3">
    <source>
        <dbReference type="Google" id="ProtNLM"/>
    </source>
</evidence>
<dbReference type="InterPro" id="IPR000408">
    <property type="entry name" value="Reg_chr_condens"/>
</dbReference>
<comment type="caution">
    <text evidence="1">The sequence shown here is derived from an EMBL/GenBank/DDBJ whole genome shotgun (WGS) entry which is preliminary data.</text>
</comment>
<dbReference type="EMBL" id="BAAAZR010000063">
    <property type="protein sequence ID" value="GAA3845162.1"/>
    <property type="molecule type" value="Genomic_DNA"/>
</dbReference>
<dbReference type="Pfam" id="PF13540">
    <property type="entry name" value="RCC1_2"/>
    <property type="match status" value="2"/>
</dbReference>
<sequence length="80" mass="8060">MAVAAGSYHTVGVTAAGRVVAVGSNDSGQRDVADWREIVAVAAGSTHTLGLRADGTVVAAGNNEHGQCDITGWDAIRSPN</sequence>
<dbReference type="Gene3D" id="2.130.10.30">
    <property type="entry name" value="Regulator of chromosome condensation 1/beta-lactamase-inhibitor protein II"/>
    <property type="match status" value="1"/>
</dbReference>
<dbReference type="SUPFAM" id="SSF50985">
    <property type="entry name" value="RCC1/BLIP-II"/>
    <property type="match status" value="1"/>
</dbReference>
<gene>
    <name evidence="1" type="ORF">GCM10022226_80390</name>
</gene>
<proteinExistence type="predicted"/>
<dbReference type="Proteomes" id="UP001500888">
    <property type="component" value="Unassembled WGS sequence"/>
</dbReference>
<name>A0ABP7JIC7_9ACTN</name>
<dbReference type="PROSITE" id="PS00626">
    <property type="entry name" value="RCC1_2"/>
    <property type="match status" value="1"/>
</dbReference>
<dbReference type="InterPro" id="IPR009091">
    <property type="entry name" value="RCC1/BLIP-II"/>
</dbReference>
<evidence type="ECO:0000313" key="1">
    <source>
        <dbReference type="EMBL" id="GAA3845162.1"/>
    </source>
</evidence>
<accession>A0ABP7JIC7</accession>